<dbReference type="InterPro" id="IPR001220">
    <property type="entry name" value="Legume_lectin_dom"/>
</dbReference>
<dbReference type="SUPFAM" id="SSF49899">
    <property type="entry name" value="Concanavalin A-like lectins/glucanases"/>
    <property type="match status" value="1"/>
</dbReference>
<dbReference type="PROSITE" id="PS00307">
    <property type="entry name" value="LECTIN_LEGUME_BETA"/>
    <property type="match status" value="1"/>
</dbReference>
<dbReference type="AlphaFoldDB" id="A0A8S2AWG5"/>
<keyword evidence="9" id="KW-1185">Reference proteome</keyword>
<feature type="domain" description="Legume lectin" evidence="7">
    <location>
        <begin position="300"/>
        <end position="475"/>
    </location>
</feature>
<dbReference type="Proteomes" id="UP000682877">
    <property type="component" value="Chromosome 7"/>
</dbReference>
<dbReference type="CDD" id="cd06899">
    <property type="entry name" value="lectin_legume_LecRK_Arcelin_ConA"/>
    <property type="match status" value="1"/>
</dbReference>
<evidence type="ECO:0000259" key="7">
    <source>
        <dbReference type="Pfam" id="PF00139"/>
    </source>
</evidence>
<dbReference type="Pfam" id="PF12796">
    <property type="entry name" value="Ank_2"/>
    <property type="match status" value="1"/>
</dbReference>
<feature type="region of interest" description="Disordered" evidence="6">
    <location>
        <begin position="44"/>
        <end position="106"/>
    </location>
</feature>
<dbReference type="InterPro" id="IPR013320">
    <property type="entry name" value="ConA-like_dom_sf"/>
</dbReference>
<evidence type="ECO:0000256" key="3">
    <source>
        <dbReference type="ARBA" id="ARBA00047899"/>
    </source>
</evidence>
<dbReference type="InterPro" id="IPR036770">
    <property type="entry name" value="Ankyrin_rpt-contain_sf"/>
</dbReference>
<dbReference type="PROSITE" id="PS50088">
    <property type="entry name" value="ANK_REPEAT"/>
    <property type="match status" value="3"/>
</dbReference>
<evidence type="ECO:0000256" key="6">
    <source>
        <dbReference type="SAM" id="MobiDB-lite"/>
    </source>
</evidence>
<name>A0A8S2AWG5_ARAAE</name>
<feature type="repeat" description="ANK" evidence="5">
    <location>
        <begin position="249"/>
        <end position="281"/>
    </location>
</feature>
<comment type="catalytic activity">
    <reaction evidence="4">
        <text>L-seryl-[protein] + ATP = O-phospho-L-seryl-[protein] + ADP + H(+)</text>
        <dbReference type="Rhea" id="RHEA:17989"/>
        <dbReference type="Rhea" id="RHEA-COMP:9863"/>
        <dbReference type="Rhea" id="RHEA-COMP:11604"/>
        <dbReference type="ChEBI" id="CHEBI:15378"/>
        <dbReference type="ChEBI" id="CHEBI:29999"/>
        <dbReference type="ChEBI" id="CHEBI:30616"/>
        <dbReference type="ChEBI" id="CHEBI:83421"/>
        <dbReference type="ChEBI" id="CHEBI:456216"/>
        <dbReference type="EC" id="2.7.11.1"/>
    </reaction>
</comment>
<evidence type="ECO:0000256" key="2">
    <source>
        <dbReference type="ARBA" id="ARBA00022734"/>
    </source>
</evidence>
<dbReference type="GO" id="GO:0030246">
    <property type="term" value="F:carbohydrate binding"/>
    <property type="evidence" value="ECO:0007669"/>
    <property type="project" value="UniProtKB-KW"/>
</dbReference>
<dbReference type="Gene3D" id="2.60.120.200">
    <property type="match status" value="1"/>
</dbReference>
<evidence type="ECO:0000313" key="9">
    <source>
        <dbReference type="Proteomes" id="UP000682877"/>
    </source>
</evidence>
<dbReference type="SUPFAM" id="SSF48403">
    <property type="entry name" value="Ankyrin repeat"/>
    <property type="match status" value="1"/>
</dbReference>
<sequence length="483" mass="53721">MVSFVLSISPQSCLLPRLPISDSINRKSKLVYCLSTSVRGSSVKRQSTARTRRFTETNRRTPSVQSKHEFWEDPDDGSDSENEDEEEDGIGNDLDYESDWEDDDSRAQKLTTTDNYEEELAKEVEQLLEPEERAILQQNEKPNLKMISTKSWKPLQTLALSMQIQLMDNLIANGLDIDDVDKDNQTALHKAIIGKKEAVISHLLRKGANPHLQDRDGAAPLHYAVQVGALQTVKLLIKYNVDVNVADNEGWTPLHIAVQSRNRDITKILLTNGADKTRRTKDGKLALDLALCFGRDFNFDTGAHGSAFAICTTKGLPNGLPSQYLGLISNNEDFSNHIVAVDLDTMKSSAFGDMNDNHVGIDINGLESENASSAGYYEDDGTFKDMSLVNRKQIQAWIKYDSSRKQLDVTLHSINVPKPKIPLLSLTKDLSPYLLESMYVGFTSSTGSALSSHYTLGWTFKLNGKTSNIDLSRLPKLVTLGVV</sequence>
<dbReference type="InterPro" id="IPR050258">
    <property type="entry name" value="Leguminous_Lectin"/>
</dbReference>
<protein>
    <recommendedName>
        <fullName evidence="7">Legume lectin domain-containing protein</fullName>
    </recommendedName>
</protein>
<dbReference type="InterPro" id="IPR019825">
    <property type="entry name" value="Lectin_legB_Mn/Ca_BS"/>
</dbReference>
<dbReference type="GO" id="GO:0004674">
    <property type="term" value="F:protein serine/threonine kinase activity"/>
    <property type="evidence" value="ECO:0007669"/>
    <property type="project" value="UniProtKB-EC"/>
</dbReference>
<evidence type="ECO:0000313" key="8">
    <source>
        <dbReference type="EMBL" id="CAE6204227.1"/>
    </source>
</evidence>
<dbReference type="SMART" id="SM00248">
    <property type="entry name" value="ANK"/>
    <property type="match status" value="4"/>
</dbReference>
<organism evidence="8 9">
    <name type="scientific">Arabidopsis arenosa</name>
    <name type="common">Sand rock-cress</name>
    <name type="synonym">Cardaminopsis arenosa</name>
    <dbReference type="NCBI Taxonomy" id="38785"/>
    <lineage>
        <taxon>Eukaryota</taxon>
        <taxon>Viridiplantae</taxon>
        <taxon>Streptophyta</taxon>
        <taxon>Embryophyta</taxon>
        <taxon>Tracheophyta</taxon>
        <taxon>Spermatophyta</taxon>
        <taxon>Magnoliopsida</taxon>
        <taxon>eudicotyledons</taxon>
        <taxon>Gunneridae</taxon>
        <taxon>Pentapetalae</taxon>
        <taxon>rosids</taxon>
        <taxon>malvids</taxon>
        <taxon>Brassicales</taxon>
        <taxon>Brassicaceae</taxon>
        <taxon>Camelineae</taxon>
        <taxon>Arabidopsis</taxon>
    </lineage>
</organism>
<reference evidence="8" key="1">
    <citation type="submission" date="2021-01" db="EMBL/GenBank/DDBJ databases">
        <authorList>
            <person name="Bezrukov I."/>
        </authorList>
    </citation>
    <scope>NUCLEOTIDE SEQUENCE</scope>
</reference>
<dbReference type="EMBL" id="LR999457">
    <property type="protein sequence ID" value="CAE6204227.1"/>
    <property type="molecule type" value="Genomic_DNA"/>
</dbReference>
<evidence type="ECO:0000256" key="4">
    <source>
        <dbReference type="ARBA" id="ARBA00048679"/>
    </source>
</evidence>
<comment type="catalytic activity">
    <reaction evidence="3">
        <text>L-threonyl-[protein] + ATP = O-phospho-L-threonyl-[protein] + ADP + H(+)</text>
        <dbReference type="Rhea" id="RHEA:46608"/>
        <dbReference type="Rhea" id="RHEA-COMP:11060"/>
        <dbReference type="Rhea" id="RHEA-COMP:11605"/>
        <dbReference type="ChEBI" id="CHEBI:15378"/>
        <dbReference type="ChEBI" id="CHEBI:30013"/>
        <dbReference type="ChEBI" id="CHEBI:30616"/>
        <dbReference type="ChEBI" id="CHEBI:61977"/>
        <dbReference type="ChEBI" id="CHEBI:456216"/>
        <dbReference type="EC" id="2.7.11.1"/>
    </reaction>
</comment>
<dbReference type="Gene3D" id="1.25.40.20">
    <property type="entry name" value="Ankyrin repeat-containing domain"/>
    <property type="match status" value="2"/>
</dbReference>
<feature type="repeat" description="ANK" evidence="5">
    <location>
        <begin position="183"/>
        <end position="215"/>
    </location>
</feature>
<dbReference type="PROSITE" id="PS50297">
    <property type="entry name" value="ANK_REP_REGION"/>
    <property type="match status" value="3"/>
</dbReference>
<feature type="compositionally biased region" description="Acidic residues" evidence="6">
    <location>
        <begin position="72"/>
        <end position="104"/>
    </location>
</feature>
<evidence type="ECO:0000256" key="1">
    <source>
        <dbReference type="ARBA" id="ARBA00007606"/>
    </source>
</evidence>
<dbReference type="PANTHER" id="PTHR32401:SF50">
    <property type="entry name" value="OS07G0133000 PROTEIN"/>
    <property type="match status" value="1"/>
</dbReference>
<evidence type="ECO:0000256" key="5">
    <source>
        <dbReference type="PROSITE-ProRule" id="PRU00023"/>
    </source>
</evidence>
<gene>
    <name evidence="8" type="ORF">AARE701A_LOCUS20042</name>
</gene>
<keyword evidence="2" id="KW-0430">Lectin</keyword>
<proteinExistence type="inferred from homology"/>
<keyword evidence="5" id="KW-0040">ANK repeat</keyword>
<dbReference type="InterPro" id="IPR002110">
    <property type="entry name" value="Ankyrin_rpt"/>
</dbReference>
<feature type="repeat" description="ANK" evidence="5">
    <location>
        <begin position="216"/>
        <end position="248"/>
    </location>
</feature>
<dbReference type="PANTHER" id="PTHR32401">
    <property type="entry name" value="CONCANAVALIN A-LIKE LECTIN FAMILY PROTEIN"/>
    <property type="match status" value="1"/>
</dbReference>
<dbReference type="Pfam" id="PF00139">
    <property type="entry name" value="Lectin_legB"/>
    <property type="match status" value="1"/>
</dbReference>
<comment type="similarity">
    <text evidence="1">Belongs to the leguminous lectin family.</text>
</comment>
<accession>A0A8S2AWG5</accession>